<dbReference type="Pfam" id="PF00135">
    <property type="entry name" value="COesterase"/>
    <property type="match status" value="1"/>
</dbReference>
<evidence type="ECO:0000256" key="2">
    <source>
        <dbReference type="ARBA" id="ARBA00022801"/>
    </source>
</evidence>
<reference evidence="6 7" key="1">
    <citation type="submission" date="2021-03" db="EMBL/GenBank/DDBJ databases">
        <title>Complete genome sequence of Streptomyces cyanogenus S136, producer of anticancer angucycline landomycin A.</title>
        <authorList>
            <person name="Hrab P."/>
            <person name="Ruckert C."/>
            <person name="Busche T."/>
            <person name="Ostash I."/>
            <person name="Kalinowski J."/>
            <person name="Fedorenko V."/>
            <person name="Yushchuk O."/>
            <person name="Ostash B."/>
        </authorList>
    </citation>
    <scope>NUCLEOTIDE SEQUENCE [LARGE SCALE GENOMIC DNA]</scope>
    <source>
        <strain evidence="6 7">S136</strain>
    </source>
</reference>
<dbReference type="EC" id="3.1.1.-" evidence="3"/>
<feature type="region of interest" description="Disordered" evidence="4">
    <location>
        <begin position="43"/>
        <end position="70"/>
    </location>
</feature>
<dbReference type="InterPro" id="IPR029058">
    <property type="entry name" value="AB_hydrolase_fold"/>
</dbReference>
<sequence>MHHHAQVTTAQGTVRGMQHEGVHAFRAIPYAAPLVGASRFAAPQPPRPWSGVREAAAGPTAPAPPPGSRVNGLDLTALTGGGWIEGPEYLTLNVWTPEPAGAGLPVMLFVHGGGFLAGTAQAPLYDGTAFARSGVVLVTCNYRLGAPGWLHLPGRPDNRGTLDVIAALSWIQDNIAAFGGDPRNVTVFGQSAGATLTATVLAQATAPALLRRAISQSGNAMGAFTTEQATRVTHAVARHLGVRPTIEDFADIPDVRLVSAVTGIAGLDLTTEEHPDPLLGLTPLAPVLTAGTLEQQPAEAVESGAAAGIDLLVGTNTDEAALYLAPTGALAATSEQDLLALAARIHPQPHSLLHAYQAQHPQASAARLRTVIMTDHLFATGSRRLAHAHARHPDSRTYSYEFSWRSAAFDGSLGACHCIELPFVFNRTDLPSLSGPQALLGPGPAPLEEAAAVHAAWVRFASTGDLDGHDSDGSPHALRIEPLAATPVAP</sequence>
<dbReference type="SUPFAM" id="SSF53474">
    <property type="entry name" value="alpha/beta-Hydrolases"/>
    <property type="match status" value="1"/>
</dbReference>
<comment type="similarity">
    <text evidence="1 3">Belongs to the type-B carboxylesterase/lipase family.</text>
</comment>
<evidence type="ECO:0000256" key="4">
    <source>
        <dbReference type="SAM" id="MobiDB-lite"/>
    </source>
</evidence>
<evidence type="ECO:0000256" key="1">
    <source>
        <dbReference type="ARBA" id="ARBA00005964"/>
    </source>
</evidence>
<feature type="region of interest" description="Disordered" evidence="4">
    <location>
        <begin position="468"/>
        <end position="490"/>
    </location>
</feature>
<evidence type="ECO:0000313" key="6">
    <source>
        <dbReference type="EMBL" id="QTD96659.1"/>
    </source>
</evidence>
<dbReference type="Gene3D" id="3.40.50.1820">
    <property type="entry name" value="alpha/beta hydrolase"/>
    <property type="match status" value="1"/>
</dbReference>
<dbReference type="EMBL" id="CP071839">
    <property type="protein sequence ID" value="QTD96659.1"/>
    <property type="molecule type" value="Genomic_DNA"/>
</dbReference>
<keyword evidence="2 3" id="KW-0378">Hydrolase</keyword>
<evidence type="ECO:0000256" key="3">
    <source>
        <dbReference type="RuleBase" id="RU361235"/>
    </source>
</evidence>
<dbReference type="PANTHER" id="PTHR11559">
    <property type="entry name" value="CARBOXYLESTERASE"/>
    <property type="match status" value="1"/>
</dbReference>
<feature type="domain" description="Carboxylesterase type B" evidence="5">
    <location>
        <begin position="5"/>
        <end position="465"/>
    </location>
</feature>
<dbReference type="RefSeq" id="WP_208030600.1">
    <property type="nucleotide sequence ID" value="NZ_CP071839.1"/>
</dbReference>
<gene>
    <name evidence="6" type="ORF">S1361_04815</name>
</gene>
<dbReference type="PROSITE" id="PS00122">
    <property type="entry name" value="CARBOXYLESTERASE_B_1"/>
    <property type="match status" value="1"/>
</dbReference>
<protein>
    <recommendedName>
        <fullName evidence="3">Carboxylic ester hydrolase</fullName>
        <ecNumber evidence="3">3.1.1.-</ecNumber>
    </recommendedName>
</protein>
<dbReference type="GO" id="GO:0106435">
    <property type="term" value="F:carboxylesterase activity"/>
    <property type="evidence" value="ECO:0007669"/>
    <property type="project" value="UniProtKB-EC"/>
</dbReference>
<accession>A0ABX7TP61</accession>
<dbReference type="Proteomes" id="UP000663908">
    <property type="component" value="Chromosome"/>
</dbReference>
<dbReference type="InterPro" id="IPR050309">
    <property type="entry name" value="Type-B_Carboxylest/Lipase"/>
</dbReference>
<proteinExistence type="inferred from homology"/>
<dbReference type="InterPro" id="IPR002018">
    <property type="entry name" value="CarbesteraseB"/>
</dbReference>
<evidence type="ECO:0000313" key="7">
    <source>
        <dbReference type="Proteomes" id="UP000663908"/>
    </source>
</evidence>
<organism evidence="6 7">
    <name type="scientific">Streptomyces cyanogenus</name>
    <dbReference type="NCBI Taxonomy" id="80860"/>
    <lineage>
        <taxon>Bacteria</taxon>
        <taxon>Bacillati</taxon>
        <taxon>Actinomycetota</taxon>
        <taxon>Actinomycetes</taxon>
        <taxon>Kitasatosporales</taxon>
        <taxon>Streptomycetaceae</taxon>
        <taxon>Streptomyces</taxon>
    </lineage>
</organism>
<dbReference type="InterPro" id="IPR019826">
    <property type="entry name" value="Carboxylesterase_B_AS"/>
</dbReference>
<keyword evidence="7" id="KW-1185">Reference proteome</keyword>
<name>A0ABX7TP61_STRCY</name>
<evidence type="ECO:0000259" key="5">
    <source>
        <dbReference type="Pfam" id="PF00135"/>
    </source>
</evidence>